<evidence type="ECO:0000313" key="3">
    <source>
        <dbReference type="EMBL" id="RBP02265.1"/>
    </source>
</evidence>
<dbReference type="InterPro" id="IPR014231">
    <property type="entry name" value="Spore_YpjB"/>
</dbReference>
<keyword evidence="1" id="KW-1133">Transmembrane helix</keyword>
<evidence type="ECO:0000256" key="1">
    <source>
        <dbReference type="SAM" id="Phobius"/>
    </source>
</evidence>
<dbReference type="OrthoDB" id="2988195at2"/>
<proteinExistence type="predicted"/>
<evidence type="ECO:0000256" key="2">
    <source>
        <dbReference type="SAM" id="SignalP"/>
    </source>
</evidence>
<name>A0A366ELF5_9BACI</name>
<keyword evidence="2" id="KW-0732">Signal</keyword>
<dbReference type="AlphaFoldDB" id="A0A366ELF5"/>
<dbReference type="Pfam" id="PF09577">
    <property type="entry name" value="Spore_YpjB"/>
    <property type="match status" value="1"/>
</dbReference>
<keyword evidence="1" id="KW-0472">Membrane</keyword>
<feature type="chain" id="PRO_5016892454" evidence="2">
    <location>
        <begin position="24"/>
        <end position="263"/>
    </location>
</feature>
<dbReference type="Proteomes" id="UP000252118">
    <property type="component" value="Unassembled WGS sequence"/>
</dbReference>
<keyword evidence="1" id="KW-0812">Transmembrane</keyword>
<gene>
    <name evidence="3" type="ORF">DET59_11642</name>
</gene>
<reference evidence="3 4" key="1">
    <citation type="submission" date="2018-06" db="EMBL/GenBank/DDBJ databases">
        <title>Freshwater and sediment microbial communities from various areas in North America, analyzing microbe dynamics in response to fracking.</title>
        <authorList>
            <person name="Lamendella R."/>
        </authorList>
    </citation>
    <scope>NUCLEOTIDE SEQUENCE [LARGE SCALE GENOMIC DNA]</scope>
    <source>
        <strain evidence="3 4">97B</strain>
    </source>
</reference>
<feature type="signal peptide" evidence="2">
    <location>
        <begin position="1"/>
        <end position="23"/>
    </location>
</feature>
<protein>
    <submittedName>
        <fullName evidence="3">Sporulation protein YpjB</fullName>
    </submittedName>
</protein>
<dbReference type="NCBIfam" id="TIGR02878">
    <property type="entry name" value="spore_ypjB"/>
    <property type="match status" value="1"/>
</dbReference>
<dbReference type="RefSeq" id="WP_113970696.1">
    <property type="nucleotide sequence ID" value="NZ_QNRJ01000016.1"/>
</dbReference>
<evidence type="ECO:0000313" key="4">
    <source>
        <dbReference type="Proteomes" id="UP000252118"/>
    </source>
</evidence>
<sequence length="263" mass="30138">MKFIQFFIALFFFLILIPHPLNAVESTSPMNELDEVADQALQMTKAGRYEEAKHLLVYFSDEFASLSAQRSFSMDELRILTISHNLAVESINQTSADMEQKVNAVTKFRLVMDALSSQYQPLWVEMEDPIMEAFNGVKSAAEDGNVDEYHTTLNVFLSKYNIIQPSIKLDIPVERAQALEARISYLDHYRQDVLESTETMNELTSLETDLEKLFENKQEDEADPSLWWVIISTGSIIVSTLSYVGWRKYKGLGEAKKSERQKN</sequence>
<organism evidence="3 4">
    <name type="scientific">Rossellomorea aquimaris</name>
    <dbReference type="NCBI Taxonomy" id="189382"/>
    <lineage>
        <taxon>Bacteria</taxon>
        <taxon>Bacillati</taxon>
        <taxon>Bacillota</taxon>
        <taxon>Bacilli</taxon>
        <taxon>Bacillales</taxon>
        <taxon>Bacillaceae</taxon>
        <taxon>Rossellomorea</taxon>
    </lineage>
</organism>
<feature type="transmembrane region" description="Helical" evidence="1">
    <location>
        <begin position="226"/>
        <end position="246"/>
    </location>
</feature>
<accession>A0A366ELF5</accession>
<comment type="caution">
    <text evidence="3">The sequence shown here is derived from an EMBL/GenBank/DDBJ whole genome shotgun (WGS) entry which is preliminary data.</text>
</comment>
<dbReference type="EMBL" id="QNRJ01000016">
    <property type="protein sequence ID" value="RBP02265.1"/>
    <property type="molecule type" value="Genomic_DNA"/>
</dbReference>